<dbReference type="Pfam" id="PF18085">
    <property type="entry name" value="Mak_N_cap"/>
    <property type="match status" value="1"/>
</dbReference>
<sequence length="211" mass="22560">MAIIHRATLTPTKLELVQPWLGRQPWGGSGELELVGSYRFDDPVGEVGIEAMLIRRGGEVLHVPMTYRAAPLHEAQEHLIGTTQHSVLGERSVYAAAGDPVALACYARVLAGEQDQAVYEVYDGDTLVEVRDQTVRLTVESPTTSTPEVQLAHVVDDVEGTHRLVATWEGGSGAVAAGSAAYVHTSTTIGLTGDVANIGEVLEVLDHEDDV</sequence>
<evidence type="ECO:0000256" key="1">
    <source>
        <dbReference type="ARBA" id="ARBA00022679"/>
    </source>
</evidence>
<evidence type="ECO:0000313" key="6">
    <source>
        <dbReference type="EMBL" id="USQ79292.1"/>
    </source>
</evidence>
<gene>
    <name evidence="6" type="ORF">NF556_17020</name>
</gene>
<dbReference type="Proteomes" id="UP001056455">
    <property type="component" value="Chromosome"/>
</dbReference>
<feature type="domain" description="Maltokinase N-terminal cap" evidence="5">
    <location>
        <begin position="20"/>
        <end position="99"/>
    </location>
</feature>
<proteinExistence type="predicted"/>
<name>A0ABY4YRT3_9MICO</name>
<reference evidence="6" key="1">
    <citation type="submission" date="2022-06" db="EMBL/GenBank/DDBJ databases">
        <title>Ornithinimicrobium HY1793.</title>
        <authorList>
            <person name="Huang Y."/>
        </authorList>
    </citation>
    <scope>NUCLEOTIDE SEQUENCE</scope>
    <source>
        <strain evidence="6">HY1793</strain>
    </source>
</reference>
<evidence type="ECO:0000313" key="7">
    <source>
        <dbReference type="Proteomes" id="UP001056455"/>
    </source>
</evidence>
<keyword evidence="3" id="KW-0418">Kinase</keyword>
<evidence type="ECO:0000256" key="2">
    <source>
        <dbReference type="ARBA" id="ARBA00022741"/>
    </source>
</evidence>
<keyword evidence="1" id="KW-0808">Transferase</keyword>
<dbReference type="EMBL" id="CP099489">
    <property type="protein sequence ID" value="USQ79292.1"/>
    <property type="molecule type" value="Genomic_DNA"/>
</dbReference>
<accession>A0ABY4YRT3</accession>
<keyword evidence="7" id="KW-1185">Reference proteome</keyword>
<evidence type="ECO:0000256" key="4">
    <source>
        <dbReference type="ARBA" id="ARBA00022840"/>
    </source>
</evidence>
<evidence type="ECO:0000256" key="3">
    <source>
        <dbReference type="ARBA" id="ARBA00022777"/>
    </source>
</evidence>
<keyword evidence="4" id="KW-0067">ATP-binding</keyword>
<dbReference type="InterPro" id="IPR040999">
    <property type="entry name" value="Mak_N_cap"/>
</dbReference>
<keyword evidence="2" id="KW-0547">Nucleotide-binding</keyword>
<organism evidence="6 7">
    <name type="scientific">Ornithinimicrobium faecis</name>
    <dbReference type="NCBI Taxonomy" id="2934158"/>
    <lineage>
        <taxon>Bacteria</taxon>
        <taxon>Bacillati</taxon>
        <taxon>Actinomycetota</taxon>
        <taxon>Actinomycetes</taxon>
        <taxon>Micrococcales</taxon>
        <taxon>Ornithinimicrobiaceae</taxon>
        <taxon>Ornithinimicrobium</taxon>
    </lineage>
</organism>
<protein>
    <recommendedName>
        <fullName evidence="5">Maltokinase N-terminal cap domain-containing protein</fullName>
    </recommendedName>
</protein>
<evidence type="ECO:0000259" key="5">
    <source>
        <dbReference type="Pfam" id="PF18085"/>
    </source>
</evidence>
<dbReference type="RefSeq" id="WP_252592259.1">
    <property type="nucleotide sequence ID" value="NZ_CP099489.1"/>
</dbReference>